<keyword evidence="2" id="KW-0285">Flavoprotein</keyword>
<dbReference type="AlphaFoldDB" id="A0A9W9FX42"/>
<dbReference type="Proteomes" id="UP001149165">
    <property type="component" value="Unassembled WGS sequence"/>
</dbReference>
<evidence type="ECO:0000256" key="4">
    <source>
        <dbReference type="ARBA" id="ARBA00022857"/>
    </source>
</evidence>
<reference evidence="6" key="2">
    <citation type="journal article" date="2023" name="IMA Fungus">
        <title>Comparative genomic study of the Penicillium genus elucidates a diverse pangenome and 15 lateral gene transfer events.</title>
        <authorList>
            <person name="Petersen C."/>
            <person name="Sorensen T."/>
            <person name="Nielsen M.R."/>
            <person name="Sondergaard T.E."/>
            <person name="Sorensen J.L."/>
            <person name="Fitzpatrick D.A."/>
            <person name="Frisvad J.C."/>
            <person name="Nielsen K.L."/>
        </authorList>
    </citation>
    <scope>NUCLEOTIDE SEQUENCE</scope>
    <source>
        <strain evidence="6">IBT 30069</strain>
    </source>
</reference>
<dbReference type="PIRSF" id="PIRSF000332">
    <property type="entry name" value="FMO"/>
    <property type="match status" value="1"/>
</dbReference>
<comment type="similarity">
    <text evidence="1">Belongs to the FMO family.</text>
</comment>
<sequence length="479" mass="54438">MTKDKRVAIIGAGPAGAITTDAFFKEQAFDTIRVFERQSRIGGTWVHNVTPDSGIPSLQNLLEGKADKTIDLPTSYPCSTPMTEKVNSFKERFSDTGSHENLHSNLPPEIMCFTQEPIAQELSNQTLKVHGPDSPFRHREVINKWVEDIFERGDYRQLVELETTVELAEKRGDEWTLTLRKPDPANNKNYWWQESFDALVVATGHYYVPYIPDIPVILEYNRKFPGRIQHSKHYSGPETFRNKRVVVVGGSVSAFDSLHDIRRVAKSPVISSLRKPSSLFGEAPFTHPDIENRGQIAAFDAENDVIKFADGTSTNGADTILFATGYDFSFPFLPTLGAVQKRVPGLYEHVFKIDDPSLAFIGMVTGGFGIRIFEWQAVAAARVLSGHASLPSQRRMKRWEKDRLDERGEGVSFWTLMPDFERYFEQLRSIAGDPARGTTGRVLPEYEAQWAESFWRLIRYRVEWWQREATRAASKQSQL</sequence>
<dbReference type="EMBL" id="JAPQKH010000003">
    <property type="protein sequence ID" value="KAJ5107615.1"/>
    <property type="molecule type" value="Genomic_DNA"/>
</dbReference>
<dbReference type="OrthoDB" id="66881at2759"/>
<gene>
    <name evidence="6" type="ORF">N7456_004290</name>
</gene>
<dbReference type="SUPFAM" id="SSF51905">
    <property type="entry name" value="FAD/NAD(P)-binding domain"/>
    <property type="match status" value="2"/>
</dbReference>
<keyword evidence="5" id="KW-0560">Oxidoreductase</keyword>
<reference evidence="6" key="1">
    <citation type="submission" date="2022-11" db="EMBL/GenBank/DDBJ databases">
        <authorList>
            <person name="Petersen C."/>
        </authorList>
    </citation>
    <scope>NUCLEOTIDE SEQUENCE</scope>
    <source>
        <strain evidence="6">IBT 30069</strain>
    </source>
</reference>
<keyword evidence="6" id="KW-0503">Monooxygenase</keyword>
<dbReference type="Pfam" id="PF00743">
    <property type="entry name" value="FMO-like"/>
    <property type="match status" value="2"/>
</dbReference>
<dbReference type="PRINTS" id="PR00419">
    <property type="entry name" value="ADXRDTASE"/>
</dbReference>
<organism evidence="6 7">
    <name type="scientific">Penicillium angulare</name>
    <dbReference type="NCBI Taxonomy" id="116970"/>
    <lineage>
        <taxon>Eukaryota</taxon>
        <taxon>Fungi</taxon>
        <taxon>Dikarya</taxon>
        <taxon>Ascomycota</taxon>
        <taxon>Pezizomycotina</taxon>
        <taxon>Eurotiomycetes</taxon>
        <taxon>Eurotiomycetidae</taxon>
        <taxon>Eurotiales</taxon>
        <taxon>Aspergillaceae</taxon>
        <taxon>Penicillium</taxon>
    </lineage>
</organism>
<protein>
    <submittedName>
        <fullName evidence="6">Dimethylaniline monooxygenase</fullName>
    </submittedName>
</protein>
<dbReference type="InterPro" id="IPR000960">
    <property type="entry name" value="Flavin_mOase"/>
</dbReference>
<dbReference type="InterPro" id="IPR050346">
    <property type="entry name" value="FMO-like"/>
</dbReference>
<name>A0A9W9FX42_9EURO</name>
<evidence type="ECO:0000256" key="3">
    <source>
        <dbReference type="ARBA" id="ARBA00022827"/>
    </source>
</evidence>
<dbReference type="Gene3D" id="3.50.50.60">
    <property type="entry name" value="FAD/NAD(P)-binding domain"/>
    <property type="match status" value="2"/>
</dbReference>
<evidence type="ECO:0000256" key="1">
    <source>
        <dbReference type="ARBA" id="ARBA00009183"/>
    </source>
</evidence>
<dbReference type="GO" id="GO:0004499">
    <property type="term" value="F:N,N-dimethylaniline monooxygenase activity"/>
    <property type="evidence" value="ECO:0007669"/>
    <property type="project" value="InterPro"/>
</dbReference>
<dbReference type="InterPro" id="IPR020946">
    <property type="entry name" value="Flavin_mOase-like"/>
</dbReference>
<keyword evidence="4" id="KW-0521">NADP</keyword>
<dbReference type="PANTHER" id="PTHR23023">
    <property type="entry name" value="DIMETHYLANILINE MONOOXYGENASE"/>
    <property type="match status" value="1"/>
</dbReference>
<proteinExistence type="inferred from homology"/>
<keyword evidence="3" id="KW-0274">FAD</keyword>
<dbReference type="GO" id="GO:0050661">
    <property type="term" value="F:NADP binding"/>
    <property type="evidence" value="ECO:0007669"/>
    <property type="project" value="InterPro"/>
</dbReference>
<evidence type="ECO:0000256" key="5">
    <source>
        <dbReference type="ARBA" id="ARBA00023002"/>
    </source>
</evidence>
<accession>A0A9W9FX42</accession>
<dbReference type="GO" id="GO:0050660">
    <property type="term" value="F:flavin adenine dinucleotide binding"/>
    <property type="evidence" value="ECO:0007669"/>
    <property type="project" value="InterPro"/>
</dbReference>
<keyword evidence="7" id="KW-1185">Reference proteome</keyword>
<comment type="caution">
    <text evidence="6">The sequence shown here is derived from an EMBL/GenBank/DDBJ whole genome shotgun (WGS) entry which is preliminary data.</text>
</comment>
<evidence type="ECO:0000313" key="6">
    <source>
        <dbReference type="EMBL" id="KAJ5107615.1"/>
    </source>
</evidence>
<evidence type="ECO:0000256" key="2">
    <source>
        <dbReference type="ARBA" id="ARBA00022630"/>
    </source>
</evidence>
<dbReference type="InterPro" id="IPR036188">
    <property type="entry name" value="FAD/NAD-bd_sf"/>
</dbReference>
<evidence type="ECO:0000313" key="7">
    <source>
        <dbReference type="Proteomes" id="UP001149165"/>
    </source>
</evidence>